<comment type="caution">
    <text evidence="2">The sequence shown here is derived from an EMBL/GenBank/DDBJ whole genome shotgun (WGS) entry which is preliminary data.</text>
</comment>
<name>A0A7J0DSU2_9ERIC</name>
<feature type="compositionally biased region" description="Basic and acidic residues" evidence="1">
    <location>
        <begin position="10"/>
        <end position="23"/>
    </location>
</feature>
<protein>
    <submittedName>
        <fullName evidence="2">Uncharacterized protein</fullName>
    </submittedName>
</protein>
<gene>
    <name evidence="2" type="ORF">Acr_00g0069650</name>
</gene>
<feature type="region of interest" description="Disordered" evidence="1">
    <location>
        <begin position="1"/>
        <end position="61"/>
    </location>
</feature>
<organism evidence="2 3">
    <name type="scientific">Actinidia rufa</name>
    <dbReference type="NCBI Taxonomy" id="165716"/>
    <lineage>
        <taxon>Eukaryota</taxon>
        <taxon>Viridiplantae</taxon>
        <taxon>Streptophyta</taxon>
        <taxon>Embryophyta</taxon>
        <taxon>Tracheophyta</taxon>
        <taxon>Spermatophyta</taxon>
        <taxon>Magnoliopsida</taxon>
        <taxon>eudicotyledons</taxon>
        <taxon>Gunneridae</taxon>
        <taxon>Pentapetalae</taxon>
        <taxon>asterids</taxon>
        <taxon>Ericales</taxon>
        <taxon>Actinidiaceae</taxon>
        <taxon>Actinidia</taxon>
    </lineage>
</organism>
<evidence type="ECO:0000256" key="1">
    <source>
        <dbReference type="SAM" id="MobiDB-lite"/>
    </source>
</evidence>
<dbReference type="EMBL" id="BJWL01000356">
    <property type="protein sequence ID" value="GFS40640.1"/>
    <property type="molecule type" value="Genomic_DNA"/>
</dbReference>
<feature type="compositionally biased region" description="Low complexity" evidence="1">
    <location>
        <begin position="51"/>
        <end position="61"/>
    </location>
</feature>
<dbReference type="Proteomes" id="UP000585474">
    <property type="component" value="Unassembled WGS sequence"/>
</dbReference>
<evidence type="ECO:0000313" key="2">
    <source>
        <dbReference type="EMBL" id="GFS40640.1"/>
    </source>
</evidence>
<evidence type="ECO:0000313" key="3">
    <source>
        <dbReference type="Proteomes" id="UP000585474"/>
    </source>
</evidence>
<proteinExistence type="predicted"/>
<reference evidence="3" key="1">
    <citation type="submission" date="2019-07" db="EMBL/GenBank/DDBJ databases">
        <title>De Novo Assembly of kiwifruit Actinidia rufa.</title>
        <authorList>
            <person name="Sugita-Konishi S."/>
            <person name="Sato K."/>
            <person name="Mori E."/>
            <person name="Abe Y."/>
            <person name="Kisaki G."/>
            <person name="Hamano K."/>
            <person name="Suezawa K."/>
            <person name="Otani M."/>
            <person name="Fukuda T."/>
            <person name="Manabe T."/>
            <person name="Gomi K."/>
            <person name="Tabuchi M."/>
            <person name="Akimitsu K."/>
            <person name="Kataoka I."/>
        </authorList>
    </citation>
    <scope>NUCLEOTIDE SEQUENCE [LARGE SCALE GENOMIC DNA]</scope>
    <source>
        <strain evidence="3">cv. Fuchu</strain>
    </source>
</reference>
<sequence>MELNQGQLLVHDDDAMEKFRRDQGIPTDVLLERPRTNEDANTMEEEAEGQSTGSSDSSFSSVQGKKLAPIKVVAPAPAAVAPVLIESSNFEPADNLSFPFVQDAVGDESNIPLLKVVEMPSPTLRK</sequence>
<dbReference type="AlphaFoldDB" id="A0A7J0DSU2"/>
<accession>A0A7J0DSU2</accession>
<keyword evidence="3" id="KW-1185">Reference proteome</keyword>